<sequence>MLICLVFILTKHIQVYVCNKGILYSMLNFNFILSVRLIKNLHIYQ</sequence>
<accession>K7YHD4</accession>
<dbReference type="Proteomes" id="UP000010077">
    <property type="component" value="Chromosome"/>
</dbReference>
<organism evidence="1 2">
    <name type="scientific">Candidatus Endolissoclinum faulkneri L2</name>
    <dbReference type="NCBI Taxonomy" id="1193729"/>
    <lineage>
        <taxon>Bacteria</taxon>
        <taxon>Pseudomonadati</taxon>
        <taxon>Pseudomonadota</taxon>
        <taxon>Alphaproteobacteria</taxon>
        <taxon>Rhodospirillales</taxon>
        <taxon>Rhodospirillaceae</taxon>
        <taxon>Candidatus Endolissoclinum</taxon>
    </lineage>
</organism>
<evidence type="ECO:0000313" key="2">
    <source>
        <dbReference type="Proteomes" id="UP000010077"/>
    </source>
</evidence>
<dbReference type="HOGENOM" id="CLU_3197394_0_0_5"/>
<evidence type="ECO:0000313" key="1">
    <source>
        <dbReference type="EMBL" id="AFX98945.1"/>
    </source>
</evidence>
<reference evidence="1 2" key="1">
    <citation type="journal article" date="2012" name="Proc. Natl. Acad. Sci. U.S.A.">
        <title>Genome streamlining and chemical defense in a coral reef symbiosis.</title>
        <authorList>
            <person name="Kwan J.C."/>
            <person name="Donia M.S."/>
            <person name="Han A.W."/>
            <person name="Hirose E."/>
            <person name="Haygood M.G."/>
            <person name="Schmidt E.W."/>
        </authorList>
    </citation>
    <scope>NUCLEOTIDE SEQUENCE [LARGE SCALE GENOMIC DNA]</scope>
    <source>
        <strain evidence="1 2">L2</strain>
    </source>
</reference>
<gene>
    <name evidence="1" type="ORF">A1OE_759</name>
</gene>
<protein>
    <submittedName>
        <fullName evidence="1">Uncharacterized protein</fullName>
    </submittedName>
</protein>
<dbReference type="EMBL" id="CP003539">
    <property type="protein sequence ID" value="AFX98945.1"/>
    <property type="molecule type" value="Genomic_DNA"/>
</dbReference>
<keyword evidence="2" id="KW-1185">Reference proteome</keyword>
<dbReference type="AlphaFoldDB" id="K7YHD4"/>
<name>K7YHD4_9PROT</name>
<dbReference type="KEGG" id="thal:A1OE_759"/>
<proteinExistence type="predicted"/>